<dbReference type="GeneID" id="30305607"/>
<sequence length="56" mass="6618">MRDNLQQIRNILLENATIPVERRMLFLKTREGEYGEHDRFIGVTVPTLRTIAKSYL</sequence>
<dbReference type="RefSeq" id="WP_016770286.1">
    <property type="nucleotide sequence ID" value="NZ_LAOO01000001.1"/>
</dbReference>
<organism evidence="1 2">
    <name type="scientific">Rickettsia parkeri str. Tate's Hell</name>
    <dbReference type="NCBI Taxonomy" id="1359189"/>
    <lineage>
        <taxon>Bacteria</taxon>
        <taxon>Pseudomonadati</taxon>
        <taxon>Pseudomonadota</taxon>
        <taxon>Alphaproteobacteria</taxon>
        <taxon>Rickettsiales</taxon>
        <taxon>Rickettsiaceae</taxon>
        <taxon>Rickettsieae</taxon>
        <taxon>Rickettsia</taxon>
        <taxon>spotted fever group</taxon>
    </lineage>
</organism>
<comment type="caution">
    <text evidence="1">The sequence shown here is derived from an EMBL/GenBank/DDBJ whole genome shotgun (WGS) entry which is preliminary data.</text>
</comment>
<name>A0ABR5DR06_RICPA</name>
<accession>A0ABR5DR06</accession>
<evidence type="ECO:0000313" key="1">
    <source>
        <dbReference type="EMBL" id="KJW01172.1"/>
    </source>
</evidence>
<evidence type="ECO:0000313" key="2">
    <source>
        <dbReference type="Proteomes" id="UP000035491"/>
    </source>
</evidence>
<keyword evidence="2" id="KW-1185">Reference proteome</keyword>
<dbReference type="Proteomes" id="UP000035491">
    <property type="component" value="Unassembled WGS sequence"/>
</dbReference>
<gene>
    <name evidence="1" type="ORF">RPATATE_0696</name>
</gene>
<protein>
    <submittedName>
        <fullName evidence="1">DNA alkylation repair enzyme</fullName>
    </submittedName>
</protein>
<dbReference type="EMBL" id="LAOO01000001">
    <property type="protein sequence ID" value="KJW01172.1"/>
    <property type="molecule type" value="Genomic_DNA"/>
</dbReference>
<reference evidence="1 2" key="1">
    <citation type="submission" date="2015-02" db="EMBL/GenBank/DDBJ databases">
        <title>Genome Sequencing of Rickettsiales.</title>
        <authorList>
            <person name="Daugherty S.C."/>
            <person name="Su Q."/>
            <person name="Abolude K."/>
            <person name="Beier-Sexton M."/>
            <person name="Carlyon J.A."/>
            <person name="Carter R."/>
            <person name="Day N.P."/>
            <person name="Dumler S.J."/>
            <person name="Dyachenko V."/>
            <person name="Godinez A."/>
            <person name="Kurtti T.J."/>
            <person name="Lichay M."/>
            <person name="Mullins K.E."/>
            <person name="Ott S."/>
            <person name="Pappas-Brown V."/>
            <person name="Paris D.H."/>
            <person name="Patel P."/>
            <person name="Richards A.L."/>
            <person name="Sadzewicz L."/>
            <person name="Sears K."/>
            <person name="Seidman D."/>
            <person name="Sengamalay N."/>
            <person name="Stenos J."/>
            <person name="Tallon L.J."/>
            <person name="Vincent G."/>
            <person name="Fraser C.M."/>
            <person name="Munderloh U."/>
            <person name="Dunning-Hotopp J.C."/>
        </authorList>
    </citation>
    <scope>NUCLEOTIDE SEQUENCE [LARGE SCALE GENOMIC DNA]</scope>
    <source>
        <strain evidence="1 2">Tate's Hell</strain>
    </source>
</reference>
<proteinExistence type="predicted"/>